<dbReference type="GO" id="GO:0016020">
    <property type="term" value="C:membrane"/>
    <property type="evidence" value="ECO:0007669"/>
    <property type="project" value="UniProtKB-SubCell"/>
</dbReference>
<evidence type="ECO:0000313" key="7">
    <source>
        <dbReference type="Proteomes" id="UP000185904"/>
    </source>
</evidence>
<evidence type="ECO:0000256" key="1">
    <source>
        <dbReference type="ARBA" id="ARBA00022692"/>
    </source>
</evidence>
<evidence type="ECO:0000256" key="4">
    <source>
        <dbReference type="RuleBase" id="RU367098"/>
    </source>
</evidence>
<name>A0A178DG76_9EURO</name>
<feature type="transmembrane region" description="Helical" evidence="4">
    <location>
        <begin position="62"/>
        <end position="78"/>
    </location>
</feature>
<feature type="compositionally biased region" description="Low complexity" evidence="5">
    <location>
        <begin position="247"/>
        <end position="260"/>
    </location>
</feature>
<keyword evidence="2 4" id="KW-1133">Transmembrane helix</keyword>
<comment type="caution">
    <text evidence="6">The sequence shown here is derived from an EMBL/GenBank/DDBJ whole genome shotgun (WGS) entry which is preliminary data.</text>
</comment>
<evidence type="ECO:0000256" key="2">
    <source>
        <dbReference type="ARBA" id="ARBA00022989"/>
    </source>
</evidence>
<protein>
    <recommendedName>
        <fullName evidence="4">Altered inheritance of mitochondria protein 11</fullName>
    </recommendedName>
</protein>
<dbReference type="PANTHER" id="PTHR39136">
    <property type="entry name" value="ALTERED INHERITANCE OF MITOCHONDRIA PROTEIN 11"/>
    <property type="match status" value="1"/>
</dbReference>
<feature type="region of interest" description="Disordered" evidence="5">
    <location>
        <begin position="181"/>
        <end position="282"/>
    </location>
</feature>
<dbReference type="EMBL" id="LVCJ01000002">
    <property type="protein sequence ID" value="OAL40055.1"/>
    <property type="molecule type" value="Genomic_DNA"/>
</dbReference>
<feature type="compositionally biased region" description="Polar residues" evidence="5">
    <location>
        <begin position="1"/>
        <end position="14"/>
    </location>
</feature>
<dbReference type="OrthoDB" id="3558022at2759"/>
<keyword evidence="7" id="KW-1185">Reference proteome</keyword>
<dbReference type="InterPro" id="IPR038814">
    <property type="entry name" value="AIM11"/>
</dbReference>
<keyword evidence="3 4" id="KW-0472">Membrane</keyword>
<gene>
    <name evidence="4" type="primary">AIM11</name>
    <name evidence="6" type="ORF">AYO20_00473</name>
</gene>
<evidence type="ECO:0000313" key="6">
    <source>
        <dbReference type="EMBL" id="OAL40055.1"/>
    </source>
</evidence>
<feature type="region of interest" description="Disordered" evidence="5">
    <location>
        <begin position="1"/>
        <end position="20"/>
    </location>
</feature>
<feature type="transmembrane region" description="Helical" evidence="4">
    <location>
        <begin position="117"/>
        <end position="140"/>
    </location>
</feature>
<accession>A0A178DG76</accession>
<evidence type="ECO:0000256" key="3">
    <source>
        <dbReference type="ARBA" id="ARBA00023136"/>
    </source>
</evidence>
<reference evidence="6 7" key="1">
    <citation type="submission" date="2016-03" db="EMBL/GenBank/DDBJ databases">
        <title>The draft genome sequence of Fonsecaea nubica causative agent of cutaneous subcutaneous infection in human host.</title>
        <authorList>
            <person name="Costa F."/>
            <person name="Sybren D.H."/>
            <person name="Raittz R.T."/>
            <person name="Weiss V.A."/>
            <person name="Leao A.C."/>
            <person name="Gomes R."/>
            <person name="De Souza E.M."/>
            <person name="Pedrosa F.O."/>
            <person name="Steffens M.B."/>
            <person name="Bombassaro A."/>
            <person name="Tadra-Sfeir M.Z."/>
            <person name="Moreno L.F."/>
            <person name="Najafzadeh M.J."/>
            <person name="Felipe M.S."/>
            <person name="Teixeira M."/>
            <person name="Sun J."/>
            <person name="Xi L."/>
            <person name="Castro M.A."/>
            <person name="Vicente V.A."/>
        </authorList>
    </citation>
    <scope>NUCLEOTIDE SEQUENCE [LARGE SCALE GENOMIC DNA]</scope>
    <source>
        <strain evidence="6 7">CBS 269.64</strain>
    </source>
</reference>
<dbReference type="GO" id="GO:0005739">
    <property type="term" value="C:mitochondrion"/>
    <property type="evidence" value="ECO:0007669"/>
    <property type="project" value="TreeGrafter"/>
</dbReference>
<organism evidence="6 7">
    <name type="scientific">Fonsecaea nubica</name>
    <dbReference type="NCBI Taxonomy" id="856822"/>
    <lineage>
        <taxon>Eukaryota</taxon>
        <taxon>Fungi</taxon>
        <taxon>Dikarya</taxon>
        <taxon>Ascomycota</taxon>
        <taxon>Pezizomycotina</taxon>
        <taxon>Eurotiomycetes</taxon>
        <taxon>Chaetothyriomycetidae</taxon>
        <taxon>Chaetothyriales</taxon>
        <taxon>Herpotrichiellaceae</taxon>
        <taxon>Fonsecaea</taxon>
    </lineage>
</organism>
<feature type="compositionally biased region" description="Basic and acidic residues" evidence="5">
    <location>
        <begin position="233"/>
        <end position="242"/>
    </location>
</feature>
<dbReference type="Proteomes" id="UP000185904">
    <property type="component" value="Unassembled WGS sequence"/>
</dbReference>
<evidence type="ECO:0000256" key="5">
    <source>
        <dbReference type="SAM" id="MobiDB-lite"/>
    </source>
</evidence>
<proteinExistence type="inferred from homology"/>
<comment type="similarity">
    <text evidence="4">Belongs to the AIM11 family.</text>
</comment>
<dbReference type="PANTHER" id="PTHR39136:SF1">
    <property type="entry name" value="ALTERED INHERITANCE OF MITOCHONDRIA PROTEIN 11"/>
    <property type="match status" value="1"/>
</dbReference>
<comment type="subcellular location">
    <subcellularLocation>
        <location evidence="4">Membrane</location>
        <topology evidence="4">Multi-pass membrane protein</topology>
    </subcellularLocation>
</comment>
<keyword evidence="1 4" id="KW-0812">Transmembrane</keyword>
<dbReference type="AlphaFoldDB" id="A0A178DG76"/>
<sequence>MSWFTSWFTSSKNPVPSAAGQPVAAEKRVLEEPVKPAEPAIEAAKPVTLQQTQTERLNRNKLIFNAGAVFFAFSLLVTRRSLARKRLASNPAFYANAPAHQAEQAKKVNGAMEAVEALNIATINVLSLSMMVTGGAMWYFDINSLAEARRKIRGGLGVDGTGKSEKEAEEEFEEWMATVLARKEAKGPRPSQTNERGQERTCESSTKSAGNNEAPPHILTRNTATGCSLALGNEERHGPNHDDPEDSYSAKFALSKSSSSRGVHGHKIQSFAAVTVPTKRVQ</sequence>